<dbReference type="KEGG" id="bma:BMA3080"/>
<feature type="transmembrane region" description="Helical" evidence="1">
    <location>
        <begin position="191"/>
        <end position="212"/>
    </location>
</feature>
<dbReference type="AlphaFoldDB" id="A0A0H2WFZ7"/>
<dbReference type="EMBL" id="CP000010">
    <property type="protein sequence ID" value="AAU48068.1"/>
    <property type="molecule type" value="Genomic_DNA"/>
</dbReference>
<dbReference type="Pfam" id="PF03988">
    <property type="entry name" value="DUF347"/>
    <property type="match status" value="4"/>
</dbReference>
<name>A0A0H2WFZ7_BURMA</name>
<feature type="transmembrane region" description="Helical" evidence="1">
    <location>
        <begin position="256"/>
        <end position="275"/>
    </location>
</feature>
<reference evidence="2 3" key="1">
    <citation type="journal article" date="2004" name="Proc. Natl. Acad. Sci. U.S.A.">
        <title>Structural flexibility in the Burkholderia mallei genome.</title>
        <authorList>
            <person name="Nierman W.C."/>
            <person name="DeShazer D."/>
            <person name="Kim H.S."/>
            <person name="Tettelin H."/>
            <person name="Nelson K.E."/>
            <person name="Feldblyum T."/>
            <person name="Ulrich R.L."/>
            <person name="Ronning C.M."/>
            <person name="Brinkac L.M."/>
            <person name="Daugherty S.C."/>
            <person name="Davidsen T.D."/>
            <person name="Deboy R.T."/>
            <person name="Dimitrov G."/>
            <person name="Dodson R.J."/>
            <person name="Durkin A.S."/>
            <person name="Gwinn M.L."/>
            <person name="Haft D.H."/>
            <person name="Khouri H."/>
            <person name="Kolonay J.F."/>
            <person name="Madupu R."/>
            <person name="Mohammoud Y."/>
            <person name="Nelson W.C."/>
            <person name="Radune D."/>
            <person name="Romero C.M."/>
            <person name="Sarria S."/>
            <person name="Selengut J."/>
            <person name="Shamblin C."/>
            <person name="Sullivan S.A."/>
            <person name="White O."/>
            <person name="Yu Y."/>
            <person name="Zafar N."/>
            <person name="Zhou L."/>
            <person name="Fraser C.M."/>
        </authorList>
    </citation>
    <scope>NUCLEOTIDE SEQUENCE [LARGE SCALE GENOMIC DNA]</scope>
    <source>
        <strain evidence="2 3">ATCC 23344</strain>
    </source>
</reference>
<keyword evidence="1" id="KW-0812">Transmembrane</keyword>
<sequence>MRRAPPLPASGSLFATAATRRVRLNQPARSPAVAGMLNKVPEVTLAFWIVKIMSTTVGETGADYLAVHVGLGAAVTGALTACLLVGALALQWRARAYVPWIYWLNIVLVSVAGTQITDALTDGLGVSLHVSTPLFAAALAATFALWYRSERTLSIHTIVTPRREGFYWAAILLTFALGTAAGDLATEALGLGFRLGIVAFGGAIALVAAAALGGMNRVLAFWLAYILTRPLGASLGDFLSQAQAYGGLGLGTIRTSAVFLAVIVALVAGLSVAAARAGRLGARGR</sequence>
<gene>
    <name evidence="2" type="ordered locus">BMA3080</name>
</gene>
<evidence type="ECO:0000313" key="2">
    <source>
        <dbReference type="EMBL" id="AAU48068.1"/>
    </source>
</evidence>
<feature type="transmembrane region" description="Helical" evidence="1">
    <location>
        <begin position="128"/>
        <end position="146"/>
    </location>
</feature>
<feature type="transmembrane region" description="Helical" evidence="1">
    <location>
        <begin position="65"/>
        <end position="90"/>
    </location>
</feature>
<dbReference type="HOGENOM" id="CLU_070268_0_0_4"/>
<dbReference type="eggNOG" id="COG4705">
    <property type="taxonomic scope" value="Bacteria"/>
</dbReference>
<organism evidence="2 3">
    <name type="scientific">Burkholderia mallei (strain ATCC 23344)</name>
    <dbReference type="NCBI Taxonomy" id="243160"/>
    <lineage>
        <taxon>Bacteria</taxon>
        <taxon>Pseudomonadati</taxon>
        <taxon>Pseudomonadota</taxon>
        <taxon>Betaproteobacteria</taxon>
        <taxon>Burkholderiales</taxon>
        <taxon>Burkholderiaceae</taxon>
        <taxon>Burkholderia</taxon>
        <taxon>pseudomallei group</taxon>
    </lineage>
</organism>
<keyword evidence="1" id="KW-1133">Transmembrane helix</keyword>
<proteinExistence type="predicted"/>
<feature type="transmembrane region" description="Helical" evidence="1">
    <location>
        <begin position="166"/>
        <end position="185"/>
    </location>
</feature>
<feature type="transmembrane region" description="Helical" evidence="1">
    <location>
        <begin position="219"/>
        <end position="236"/>
    </location>
</feature>
<dbReference type="PATRIC" id="fig|243160.12.peg.3159"/>
<dbReference type="Proteomes" id="UP000006693">
    <property type="component" value="Chromosome 1"/>
</dbReference>
<protein>
    <submittedName>
        <fullName evidence="2">Membrane protein, putative</fullName>
    </submittedName>
</protein>
<dbReference type="InterPro" id="IPR007136">
    <property type="entry name" value="DUF347"/>
</dbReference>
<keyword evidence="1" id="KW-0472">Membrane</keyword>
<feature type="transmembrane region" description="Helical" evidence="1">
    <location>
        <begin position="97"/>
        <end position="116"/>
    </location>
</feature>
<keyword evidence="3" id="KW-1185">Reference proteome</keyword>
<accession>A0A0H2WFZ7</accession>
<evidence type="ECO:0000313" key="3">
    <source>
        <dbReference type="Proteomes" id="UP000006693"/>
    </source>
</evidence>
<evidence type="ECO:0000256" key="1">
    <source>
        <dbReference type="SAM" id="Phobius"/>
    </source>
</evidence>